<gene>
    <name evidence="3" type="ORF">DMP12_13045</name>
    <name evidence="2" type="ORF">GKG38_15410</name>
</gene>
<proteinExistence type="predicted"/>
<sequence length="83" mass="8629">MPRYLLAFESTHAAMAANKALAAVNPAVIPTPRAITASCGMTLRFEAEDAAAARALAVAVPEARGLAALYADQAGEYVLLEKL</sequence>
<reference evidence="4" key="1">
    <citation type="submission" date="2018-05" db="EMBL/GenBank/DDBJ databases">
        <title>Genome Sequencing of selected type strains of the family Eggerthellaceae.</title>
        <authorList>
            <person name="Danylec N."/>
            <person name="Stoll D.A."/>
            <person name="Doetsch A."/>
            <person name="Huch M."/>
        </authorList>
    </citation>
    <scope>NUCLEOTIDE SEQUENCE [LARGE SCALE GENOMIC DNA]</scope>
    <source>
        <strain evidence="4">DSM 27213</strain>
    </source>
</reference>
<dbReference type="EMBL" id="QIBW01000021">
    <property type="protein sequence ID" value="ROT88206.1"/>
    <property type="molecule type" value="Genomic_DNA"/>
</dbReference>
<dbReference type="Proteomes" id="UP000462865">
    <property type="component" value="Unassembled WGS sequence"/>
</dbReference>
<comment type="caution">
    <text evidence="3">The sequence shown here is derived from an EMBL/GenBank/DDBJ whole genome shotgun (WGS) entry which is preliminary data.</text>
</comment>
<name>A0A423UHF9_9ACTN</name>
<evidence type="ECO:0000313" key="3">
    <source>
        <dbReference type="EMBL" id="ROT88206.1"/>
    </source>
</evidence>
<reference evidence="2 5" key="4">
    <citation type="journal article" date="2019" name="Nat. Med.">
        <title>A library of human gut bacterial isolates paired with longitudinal multiomics data enables mechanistic microbiome research.</title>
        <authorList>
            <person name="Poyet M."/>
            <person name="Groussin M."/>
            <person name="Gibbons S.M."/>
            <person name="Avila-Pacheco J."/>
            <person name="Jiang X."/>
            <person name="Kearney S.M."/>
            <person name="Perrotta A.R."/>
            <person name="Berdy B."/>
            <person name="Zhao S."/>
            <person name="Lieberman T.D."/>
            <person name="Swanson P.K."/>
            <person name="Smith M."/>
            <person name="Roesemann S."/>
            <person name="Alexander J.E."/>
            <person name="Rich S.A."/>
            <person name="Livny J."/>
            <person name="Vlamakis H."/>
            <person name="Clish C."/>
            <person name="Bullock K."/>
            <person name="Deik A."/>
            <person name="Scott J."/>
            <person name="Pierce K.A."/>
            <person name="Xavier R.J."/>
            <person name="Alm E.J."/>
        </authorList>
    </citation>
    <scope>NUCLEOTIDE SEQUENCE [LARGE SCALE GENOMIC DNA]</scope>
    <source>
        <strain evidence="2 5">BIOML-A1</strain>
    </source>
</reference>
<organism evidence="3 4">
    <name type="scientific">Gordonibacter urolithinfaciens</name>
    <dbReference type="NCBI Taxonomy" id="1335613"/>
    <lineage>
        <taxon>Bacteria</taxon>
        <taxon>Bacillati</taxon>
        <taxon>Actinomycetota</taxon>
        <taxon>Coriobacteriia</taxon>
        <taxon>Eggerthellales</taxon>
        <taxon>Eggerthellaceae</taxon>
        <taxon>Gordonibacter</taxon>
    </lineage>
</organism>
<accession>A0A423UHF9</accession>
<dbReference type="EMBL" id="WKZA01000171">
    <property type="protein sequence ID" value="MSA96414.1"/>
    <property type="molecule type" value="Genomic_DNA"/>
</dbReference>
<evidence type="ECO:0000313" key="5">
    <source>
        <dbReference type="Proteomes" id="UP000462865"/>
    </source>
</evidence>
<reference evidence="3" key="2">
    <citation type="journal article" date="2019" name="Int. J. Syst. Evol. Microbiol.">
        <title>Gordonibacter faecihominis is a later heterotypic synonym of Gordonibacter urolithinfaciens.</title>
        <authorList>
            <person name="Danylec N."/>
            <person name="Stoll D.A."/>
            <person name="Huch M."/>
        </authorList>
    </citation>
    <scope>NUCLEOTIDE SEQUENCE</scope>
    <source>
        <strain evidence="3">DSM 27213</strain>
    </source>
</reference>
<dbReference type="RefSeq" id="WP_096226591.1">
    <property type="nucleotide sequence ID" value="NZ_CP168029.1"/>
</dbReference>
<dbReference type="Proteomes" id="UP000285258">
    <property type="component" value="Unassembled WGS sequence"/>
</dbReference>
<evidence type="ECO:0000313" key="4">
    <source>
        <dbReference type="Proteomes" id="UP000285258"/>
    </source>
</evidence>
<dbReference type="InterPro" id="IPR021778">
    <property type="entry name" value="Se/S_carrier-like"/>
</dbReference>
<evidence type="ECO:0000259" key="1">
    <source>
        <dbReference type="Pfam" id="PF11823"/>
    </source>
</evidence>
<evidence type="ECO:0000313" key="2">
    <source>
        <dbReference type="EMBL" id="MSA96414.1"/>
    </source>
</evidence>
<protein>
    <submittedName>
        <fullName evidence="3">DUF3343 domain-containing protein</fullName>
    </submittedName>
</protein>
<dbReference type="Pfam" id="PF11823">
    <property type="entry name" value="Se_S_carrier"/>
    <property type="match status" value="1"/>
</dbReference>
<feature type="domain" description="Putative Se/S carrier protein-like" evidence="1">
    <location>
        <begin position="3"/>
        <end position="56"/>
    </location>
</feature>
<reference evidence="3" key="3">
    <citation type="journal article" date="2019" name="Microbiol. Resour. Announc.">
        <title>Draft Genome Sequences of Type Strains of Gordonibacter faecihominis, Paraeggerthella hongkongensis, Parvibacter caecicola,Slackia equolifaciens, Slackia faecicanis, and Slackia isoflavoniconvertens.</title>
        <authorList>
            <person name="Danylec N."/>
            <person name="Stoll D.A."/>
            <person name="Dotsch A."/>
            <person name="Huch M."/>
        </authorList>
    </citation>
    <scope>NUCLEOTIDE SEQUENCE</scope>
    <source>
        <strain evidence="3">DSM 27213</strain>
    </source>
</reference>
<dbReference type="AlphaFoldDB" id="A0A423UHF9"/>